<feature type="domain" description="ABC transporter" evidence="8">
    <location>
        <begin position="6"/>
        <end position="236"/>
    </location>
</feature>
<dbReference type="RefSeq" id="WP_119297835.1">
    <property type="nucleotide sequence ID" value="NZ_BHGK01000001.1"/>
</dbReference>
<dbReference type="GO" id="GO:0015833">
    <property type="term" value="P:peptide transport"/>
    <property type="evidence" value="ECO:0007669"/>
    <property type="project" value="InterPro"/>
</dbReference>
<comment type="caution">
    <text evidence="9">The sequence shown here is derived from an EMBL/GenBank/DDBJ whole genome shotgun (WGS) entry which is preliminary data.</text>
</comment>
<dbReference type="CDD" id="cd03257">
    <property type="entry name" value="ABC_NikE_OppD_transporters"/>
    <property type="match status" value="1"/>
</dbReference>
<evidence type="ECO:0000256" key="5">
    <source>
        <dbReference type="ARBA" id="ARBA00022741"/>
    </source>
</evidence>
<comment type="subcellular location">
    <subcellularLocation>
        <location evidence="1">Cell membrane</location>
        <topology evidence="1">Peripheral membrane protein</topology>
    </subcellularLocation>
</comment>
<dbReference type="SUPFAM" id="SSF52540">
    <property type="entry name" value="P-loop containing nucleoside triphosphate hydrolases"/>
    <property type="match status" value="2"/>
</dbReference>
<dbReference type="InterPro" id="IPR050388">
    <property type="entry name" value="ABC_Ni/Peptide_Import"/>
</dbReference>
<evidence type="ECO:0000256" key="6">
    <source>
        <dbReference type="ARBA" id="ARBA00022840"/>
    </source>
</evidence>
<dbReference type="InterPro" id="IPR013563">
    <property type="entry name" value="Oligopep_ABC_C"/>
</dbReference>
<accession>A0A391P078</accession>
<dbReference type="InterPro" id="IPR003439">
    <property type="entry name" value="ABC_transporter-like_ATP-bd"/>
</dbReference>
<keyword evidence="5" id="KW-0547">Nucleotide-binding</keyword>
<keyword evidence="6 9" id="KW-0067">ATP-binding</keyword>
<reference evidence="10" key="1">
    <citation type="submission" date="2018-09" db="EMBL/GenBank/DDBJ databases">
        <title>Draft Genome Sequence of Mediterraneibacter sp. KCTC 15684.</title>
        <authorList>
            <person name="Kim J.S."/>
            <person name="Han K.I."/>
            <person name="Suh M.K."/>
            <person name="Lee K.C."/>
            <person name="Eom M.K."/>
            <person name="Lee J.H."/>
            <person name="Park S.H."/>
            <person name="Kang S.W."/>
            <person name="Park J.E."/>
            <person name="Oh B.S."/>
            <person name="Yu S.Y."/>
            <person name="Choi S.H."/>
            <person name="Lee D.H."/>
            <person name="Yoon H."/>
            <person name="Kim B."/>
            <person name="Yang S.J."/>
            <person name="Lee J.S."/>
        </authorList>
    </citation>
    <scope>NUCLEOTIDE SEQUENCE [LARGE SCALE GENOMIC DNA]</scope>
    <source>
        <strain evidence="10">KCTC 15684</strain>
    </source>
</reference>
<dbReference type="GO" id="GO:0005524">
    <property type="term" value="F:ATP binding"/>
    <property type="evidence" value="ECO:0007669"/>
    <property type="project" value="UniProtKB-KW"/>
</dbReference>
<evidence type="ECO:0000313" key="9">
    <source>
        <dbReference type="EMBL" id="GCA66775.1"/>
    </source>
</evidence>
<keyword evidence="3" id="KW-0813">Transport</keyword>
<dbReference type="PANTHER" id="PTHR43297">
    <property type="entry name" value="OLIGOPEPTIDE TRANSPORT ATP-BINDING PROTEIN APPD"/>
    <property type="match status" value="1"/>
</dbReference>
<organism evidence="9 10">
    <name type="scientific">Mediterraneibacter butyricigenes</name>
    <dbReference type="NCBI Taxonomy" id="2316025"/>
    <lineage>
        <taxon>Bacteria</taxon>
        <taxon>Bacillati</taxon>
        <taxon>Bacillota</taxon>
        <taxon>Clostridia</taxon>
        <taxon>Lachnospirales</taxon>
        <taxon>Lachnospiraceae</taxon>
        <taxon>Mediterraneibacter</taxon>
    </lineage>
</organism>
<dbReference type="GO" id="GO:0016887">
    <property type="term" value="F:ATP hydrolysis activity"/>
    <property type="evidence" value="ECO:0007669"/>
    <property type="project" value="InterPro"/>
</dbReference>
<dbReference type="Proteomes" id="UP000265643">
    <property type="component" value="Unassembled WGS sequence"/>
</dbReference>
<evidence type="ECO:0000259" key="8">
    <source>
        <dbReference type="PROSITE" id="PS50893"/>
    </source>
</evidence>
<evidence type="ECO:0000256" key="1">
    <source>
        <dbReference type="ARBA" id="ARBA00004202"/>
    </source>
</evidence>
<dbReference type="SMART" id="SM00382">
    <property type="entry name" value="AAA"/>
    <property type="match status" value="2"/>
</dbReference>
<protein>
    <submittedName>
        <fullName evidence="9">ABC transporter ATP-binding protein</fullName>
    </submittedName>
</protein>
<dbReference type="Pfam" id="PF08352">
    <property type="entry name" value="oligo_HPY"/>
    <property type="match status" value="1"/>
</dbReference>
<dbReference type="InterPro" id="IPR003593">
    <property type="entry name" value="AAA+_ATPase"/>
</dbReference>
<dbReference type="InterPro" id="IPR017871">
    <property type="entry name" value="ABC_transporter-like_CS"/>
</dbReference>
<dbReference type="EMBL" id="BHGK01000001">
    <property type="protein sequence ID" value="GCA66775.1"/>
    <property type="molecule type" value="Genomic_DNA"/>
</dbReference>
<dbReference type="GO" id="GO:0005886">
    <property type="term" value="C:plasma membrane"/>
    <property type="evidence" value="ECO:0007669"/>
    <property type="project" value="UniProtKB-SubCell"/>
</dbReference>
<name>A0A391P078_9FIRM</name>
<dbReference type="AlphaFoldDB" id="A0A391P078"/>
<comment type="similarity">
    <text evidence="2">Belongs to the ABC transporter superfamily.</text>
</comment>
<evidence type="ECO:0000313" key="10">
    <source>
        <dbReference type="Proteomes" id="UP000265643"/>
    </source>
</evidence>
<sequence>MMEILLEVQHLTIAYPQNREVVRELNLCLKKGERLGIVGESGAGKTTLAMALAGINNQEQTRSGTVTFYGKQRGIILQNAMTCLDPLMKIKDQLKEVLCKSRKCSKKEAYKQAEDLLEEVGIFPAKQYMESYPFMCSGGMQQRINLAMALAADPDLLIADEPTSALDLSVQSQILKLLKRVCRDRELALILVSHDRKAVSALCQRVCELKAGKLTERTGAEKPGRLGNTLNESHGEGEVLILKNLQKSYGRQNVLQDINLTINTGEIYGLAGESGCGKTTLAKVITALTKADAGEVRAECVQLIFQNVYRALNPVMTAEENLREALRAKYGRRKAKSPWADQKIREALEMVEMKADRGMDRPAQFSGGQLQRLTLARALLLEPKLLICDEVFSGLDETTKEKMKALLKNIRRDQHLSILFIGHDLETLEELSDRMGVMYGGYLVEEGNAGALKNDPWHPYTKKLFRLARGEQVGADSMTPEKEGKSDRVGCPYAGRCPYTTKRCEEECPGSYRQKDLYGERTIRCFLYETENCERESSDIWMHSRV</sequence>
<evidence type="ECO:0000256" key="7">
    <source>
        <dbReference type="ARBA" id="ARBA00023136"/>
    </source>
</evidence>
<feature type="domain" description="ABC transporter" evidence="8">
    <location>
        <begin position="240"/>
        <end position="465"/>
    </location>
</feature>
<dbReference type="Gene3D" id="3.40.50.300">
    <property type="entry name" value="P-loop containing nucleotide triphosphate hydrolases"/>
    <property type="match status" value="2"/>
</dbReference>
<keyword evidence="10" id="KW-1185">Reference proteome</keyword>
<keyword evidence="4" id="KW-1003">Cell membrane</keyword>
<evidence type="ECO:0000256" key="4">
    <source>
        <dbReference type="ARBA" id="ARBA00022475"/>
    </source>
</evidence>
<gene>
    <name evidence="9" type="ORF">KGMB01110_12110</name>
</gene>
<dbReference type="Pfam" id="PF00005">
    <property type="entry name" value="ABC_tran"/>
    <property type="match status" value="2"/>
</dbReference>
<evidence type="ECO:0000256" key="3">
    <source>
        <dbReference type="ARBA" id="ARBA00022448"/>
    </source>
</evidence>
<dbReference type="PROSITE" id="PS50893">
    <property type="entry name" value="ABC_TRANSPORTER_2"/>
    <property type="match status" value="2"/>
</dbReference>
<dbReference type="InterPro" id="IPR027417">
    <property type="entry name" value="P-loop_NTPase"/>
</dbReference>
<evidence type="ECO:0000256" key="2">
    <source>
        <dbReference type="ARBA" id="ARBA00005417"/>
    </source>
</evidence>
<keyword evidence="7" id="KW-0472">Membrane</keyword>
<dbReference type="PANTHER" id="PTHR43297:SF2">
    <property type="entry name" value="DIPEPTIDE TRANSPORT ATP-BINDING PROTEIN DPPD"/>
    <property type="match status" value="1"/>
</dbReference>
<dbReference type="PROSITE" id="PS00211">
    <property type="entry name" value="ABC_TRANSPORTER_1"/>
    <property type="match status" value="2"/>
</dbReference>
<proteinExistence type="inferred from homology"/>